<feature type="compositionally biased region" description="Pro residues" evidence="1">
    <location>
        <begin position="259"/>
        <end position="268"/>
    </location>
</feature>
<comment type="caution">
    <text evidence="2">The sequence shown here is derived from an EMBL/GenBank/DDBJ whole genome shotgun (WGS) entry which is preliminary data.</text>
</comment>
<sequence>MKSHCLARPTVGGNPTHTAASLSIGLRPFRLASDDFGAGEPIPPASSSVCDSGADRASGFGSCAEVDEANWPESRVNFLGRLAKMTGPNVLQTPRSGLTLTERNCQPNPSLRSLHFLQYHPHHSHPLPHPHLHPYQHQHQHHIHLSHLHHAQQSHPPASGQNPHKQVDPTNGARTNCNLVTGSVNSSPPEVLTNGDSCIAHQQEVHICSDGHIPFHPSHSAPVNSSIPFLSSFHPPLSQPPPPPPSHNPAHSPSLLIPPHAPSFPPPTLAFAQPPSSSAHTHFHQMVQAYLQHQLPTQLQTQPNHSLFAESQASNAFMNYQHLLHQTITMASQPRQLPNSDMEIDISPVTQGHSAMWLSGYHVKLTCCIVKVRHRWGCE</sequence>
<dbReference type="Proteomes" id="UP000784294">
    <property type="component" value="Unassembled WGS sequence"/>
</dbReference>
<organism evidence="2 3">
    <name type="scientific">Protopolystoma xenopodis</name>
    <dbReference type="NCBI Taxonomy" id="117903"/>
    <lineage>
        <taxon>Eukaryota</taxon>
        <taxon>Metazoa</taxon>
        <taxon>Spiralia</taxon>
        <taxon>Lophotrochozoa</taxon>
        <taxon>Platyhelminthes</taxon>
        <taxon>Monogenea</taxon>
        <taxon>Polyopisthocotylea</taxon>
        <taxon>Polystomatidea</taxon>
        <taxon>Polystomatidae</taxon>
        <taxon>Protopolystoma</taxon>
    </lineage>
</organism>
<proteinExistence type="predicted"/>
<dbReference type="AlphaFoldDB" id="A0A3S5C849"/>
<evidence type="ECO:0000256" key="1">
    <source>
        <dbReference type="SAM" id="MobiDB-lite"/>
    </source>
</evidence>
<protein>
    <submittedName>
        <fullName evidence="2">Uncharacterized protein</fullName>
    </submittedName>
</protein>
<evidence type="ECO:0000313" key="3">
    <source>
        <dbReference type="Proteomes" id="UP000784294"/>
    </source>
</evidence>
<evidence type="ECO:0000313" key="2">
    <source>
        <dbReference type="EMBL" id="VEL41553.1"/>
    </source>
</evidence>
<feature type="compositionally biased region" description="Basic residues" evidence="1">
    <location>
        <begin position="142"/>
        <end position="152"/>
    </location>
</feature>
<dbReference type="EMBL" id="CAAALY010269890">
    <property type="protein sequence ID" value="VEL41553.1"/>
    <property type="molecule type" value="Genomic_DNA"/>
</dbReference>
<feature type="region of interest" description="Disordered" evidence="1">
    <location>
        <begin position="231"/>
        <end position="278"/>
    </location>
</feature>
<feature type="compositionally biased region" description="Pro residues" evidence="1">
    <location>
        <begin position="237"/>
        <end position="247"/>
    </location>
</feature>
<reference evidence="2" key="1">
    <citation type="submission" date="2018-11" db="EMBL/GenBank/DDBJ databases">
        <authorList>
            <consortium name="Pathogen Informatics"/>
        </authorList>
    </citation>
    <scope>NUCLEOTIDE SEQUENCE</scope>
</reference>
<keyword evidence="3" id="KW-1185">Reference proteome</keyword>
<gene>
    <name evidence="2" type="ORF">PXEA_LOCUS34993</name>
</gene>
<name>A0A3S5C849_9PLAT</name>
<feature type="region of interest" description="Disordered" evidence="1">
    <location>
        <begin position="142"/>
        <end position="176"/>
    </location>
</feature>
<accession>A0A3S5C849</accession>
<feature type="compositionally biased region" description="Polar residues" evidence="1">
    <location>
        <begin position="159"/>
        <end position="176"/>
    </location>
</feature>